<sequence length="70" mass="7363">MTLLDDLITLDSRGIDLVAAAASSSADTLISRGMDPDRAAQLATAAEVFFAPVRNRRAQTACVDAARDRG</sequence>
<dbReference type="EMBL" id="NSGO01000012">
    <property type="protein sequence ID" value="PAT05045.1"/>
    <property type="molecule type" value="Genomic_DNA"/>
</dbReference>
<proteinExistence type="predicted"/>
<organism evidence="1 2">
    <name type="scientific">Corynebacterium hadale</name>
    <dbReference type="NCBI Taxonomy" id="2026255"/>
    <lineage>
        <taxon>Bacteria</taxon>
        <taxon>Bacillati</taxon>
        <taxon>Actinomycetota</taxon>
        <taxon>Actinomycetes</taxon>
        <taxon>Mycobacteriales</taxon>
        <taxon>Corynebacteriaceae</taxon>
        <taxon>Corynebacterium</taxon>
    </lineage>
</organism>
<protein>
    <submittedName>
        <fullName evidence="1">Uncharacterized protein</fullName>
    </submittedName>
</protein>
<gene>
    <name evidence="1" type="ORF">CKJ81_11055</name>
</gene>
<feature type="non-terminal residue" evidence="1">
    <location>
        <position position="70"/>
    </location>
</feature>
<reference evidence="1 2" key="1">
    <citation type="submission" date="2017-08" db="EMBL/GenBank/DDBJ databases">
        <title>Whole genome sequences of 6 clinical strains closest to Corynebacterium imitans.</title>
        <authorList>
            <person name="Bernier A.-M."/>
            <person name="Burdz T."/>
            <person name="Bernard K."/>
        </authorList>
    </citation>
    <scope>NUCLEOTIDE SEQUENCE [LARGE SCALE GENOMIC DNA]</scope>
    <source>
        <strain evidence="1 2">NML93-0607</strain>
    </source>
</reference>
<dbReference type="Proteomes" id="UP000218281">
    <property type="component" value="Unassembled WGS sequence"/>
</dbReference>
<accession>A0ABX4H6W4</accession>
<keyword evidence="2" id="KW-1185">Reference proteome</keyword>
<name>A0ABX4H6W4_9CORY</name>
<evidence type="ECO:0000313" key="1">
    <source>
        <dbReference type="EMBL" id="PAT05045.1"/>
    </source>
</evidence>
<comment type="caution">
    <text evidence="1">The sequence shown here is derived from an EMBL/GenBank/DDBJ whole genome shotgun (WGS) entry which is preliminary data.</text>
</comment>
<evidence type="ECO:0000313" key="2">
    <source>
        <dbReference type="Proteomes" id="UP000218281"/>
    </source>
</evidence>